<evidence type="ECO:0000313" key="1">
    <source>
        <dbReference type="EMBL" id="KAJ9123453.1"/>
    </source>
</evidence>
<protein>
    <submittedName>
        <fullName evidence="1">Uncharacterized protein</fullName>
    </submittedName>
</protein>
<organism evidence="1 2">
    <name type="scientific">Naganishia onofrii</name>
    <dbReference type="NCBI Taxonomy" id="1851511"/>
    <lineage>
        <taxon>Eukaryota</taxon>
        <taxon>Fungi</taxon>
        <taxon>Dikarya</taxon>
        <taxon>Basidiomycota</taxon>
        <taxon>Agaricomycotina</taxon>
        <taxon>Tremellomycetes</taxon>
        <taxon>Filobasidiales</taxon>
        <taxon>Filobasidiaceae</taxon>
        <taxon>Naganishia</taxon>
    </lineage>
</organism>
<accession>A0ACC2XIJ8</accession>
<name>A0ACC2XIJ8_9TREE</name>
<comment type="caution">
    <text evidence="1">The sequence shown here is derived from an EMBL/GenBank/DDBJ whole genome shotgun (WGS) entry which is preliminary data.</text>
</comment>
<sequence length="147" mass="16691">MSMRGGLKDMGTNKFWRCMVRQITHRGHKRRSLEDGGSASLLPPVVVPIISFGNEKPEFSLDSPQKWDAALLHFTNLIHRHGLRINQLLGDGVAKRSKDLDEELAKEYHQARVRLNRLENLQGVLLRIESDRDTVALTTALEQLTNV</sequence>
<evidence type="ECO:0000313" key="2">
    <source>
        <dbReference type="Proteomes" id="UP001234202"/>
    </source>
</evidence>
<reference evidence="1" key="1">
    <citation type="submission" date="2023-04" db="EMBL/GenBank/DDBJ databases">
        <title>Draft Genome sequencing of Naganishia species isolated from polar environments using Oxford Nanopore Technology.</title>
        <authorList>
            <person name="Leo P."/>
            <person name="Venkateswaran K."/>
        </authorList>
    </citation>
    <scope>NUCLEOTIDE SEQUENCE</scope>
    <source>
        <strain evidence="1">DBVPG 5303</strain>
    </source>
</reference>
<keyword evidence="2" id="KW-1185">Reference proteome</keyword>
<dbReference type="Proteomes" id="UP001234202">
    <property type="component" value="Unassembled WGS sequence"/>
</dbReference>
<dbReference type="EMBL" id="JASBWV010000012">
    <property type="protein sequence ID" value="KAJ9123453.1"/>
    <property type="molecule type" value="Genomic_DNA"/>
</dbReference>
<gene>
    <name evidence="1" type="ORF">QFC24_003667</name>
</gene>
<proteinExistence type="predicted"/>